<protein>
    <recommendedName>
        <fullName evidence="2">NACHT domain-containing protein</fullName>
    </recommendedName>
</protein>
<dbReference type="EMBL" id="ML996261">
    <property type="protein sequence ID" value="KAF2728944.1"/>
    <property type="molecule type" value="Genomic_DNA"/>
</dbReference>
<dbReference type="OrthoDB" id="5389400at2759"/>
<dbReference type="InterPro" id="IPR027417">
    <property type="entry name" value="P-loop_NTPase"/>
</dbReference>
<dbReference type="SUPFAM" id="SSF52540">
    <property type="entry name" value="P-loop containing nucleoside triphosphate hydrolases"/>
    <property type="match status" value="1"/>
</dbReference>
<dbReference type="Pfam" id="PF24809">
    <property type="entry name" value="DUF7708"/>
    <property type="match status" value="1"/>
</dbReference>
<comment type="caution">
    <text evidence="3">The sequence shown here is derived from an EMBL/GenBank/DDBJ whole genome shotgun (WGS) entry which is preliminary data.</text>
</comment>
<dbReference type="PANTHER" id="PTHR10039">
    <property type="entry name" value="AMELOGENIN"/>
    <property type="match status" value="1"/>
</dbReference>
<reference evidence="3" key="1">
    <citation type="journal article" date="2020" name="Stud. Mycol.">
        <title>101 Dothideomycetes genomes: a test case for predicting lifestyles and emergence of pathogens.</title>
        <authorList>
            <person name="Haridas S."/>
            <person name="Albert R."/>
            <person name="Binder M."/>
            <person name="Bloem J."/>
            <person name="Labutti K."/>
            <person name="Salamov A."/>
            <person name="Andreopoulos B."/>
            <person name="Baker S."/>
            <person name="Barry K."/>
            <person name="Bills G."/>
            <person name="Bluhm B."/>
            <person name="Cannon C."/>
            <person name="Castanera R."/>
            <person name="Culley D."/>
            <person name="Daum C."/>
            <person name="Ezra D."/>
            <person name="Gonzalez J."/>
            <person name="Henrissat B."/>
            <person name="Kuo A."/>
            <person name="Liang C."/>
            <person name="Lipzen A."/>
            <person name="Lutzoni F."/>
            <person name="Magnuson J."/>
            <person name="Mondo S."/>
            <person name="Nolan M."/>
            <person name="Ohm R."/>
            <person name="Pangilinan J."/>
            <person name="Park H.-J."/>
            <person name="Ramirez L."/>
            <person name="Alfaro M."/>
            <person name="Sun H."/>
            <person name="Tritt A."/>
            <person name="Yoshinaga Y."/>
            <person name="Zwiers L.-H."/>
            <person name="Turgeon B."/>
            <person name="Goodwin S."/>
            <person name="Spatafora J."/>
            <person name="Crous P."/>
            <person name="Grigoriev I."/>
        </authorList>
    </citation>
    <scope>NUCLEOTIDE SEQUENCE</scope>
    <source>
        <strain evidence="3">CBS 125425</strain>
    </source>
</reference>
<evidence type="ECO:0000313" key="3">
    <source>
        <dbReference type="EMBL" id="KAF2728944.1"/>
    </source>
</evidence>
<evidence type="ECO:0000256" key="1">
    <source>
        <dbReference type="ARBA" id="ARBA00022737"/>
    </source>
</evidence>
<organism evidence="3 4">
    <name type="scientific">Polyplosphaeria fusca</name>
    <dbReference type="NCBI Taxonomy" id="682080"/>
    <lineage>
        <taxon>Eukaryota</taxon>
        <taxon>Fungi</taxon>
        <taxon>Dikarya</taxon>
        <taxon>Ascomycota</taxon>
        <taxon>Pezizomycotina</taxon>
        <taxon>Dothideomycetes</taxon>
        <taxon>Pleosporomycetidae</taxon>
        <taxon>Pleosporales</taxon>
        <taxon>Tetraplosphaeriaceae</taxon>
        <taxon>Polyplosphaeria</taxon>
    </lineage>
</organism>
<keyword evidence="4" id="KW-1185">Reference proteome</keyword>
<sequence length="1346" mass="153242">MSTQARQAPFHKAKEAFIQSLGPRERSLFAKCDSVEELFDDARKIPELLKPKDRGSALLGKLAHFAERLKPYFEIVGIVVQSHPEFASLVWGAVRLLLQLAGNYANFFESFVHSLDRIAVNLESLQNGVILLQAYPQMRGFGRLEKSLAHIYSDLFAFFQAVVKIFTRKDGSRNSAPIIVGKLFWKPFDERFKELLDSIALHRQVVVSVIELMRWELEEKRDEQLDNNMNLVKEQLEFLRGSLRQLDQRLPISKDQVLRKIEEWLMPPDFFRDFQRARDLREEGTATWLFNLEHFDNWLHLPIVKDASGFNQDQVDTTLLIKGNPGCGKTVLSAASIDYIKSRPSEPENNVLYFFFRAGNSGLQSRLDAYCALLTQLLHLRRHDNDFIDKIAFAMVRNPSGQVNRPTESSAFEMLAMCTTVAIENGYIILDAIDECSDSEQLLSDVRKLSTQAGVKVLLFSRPNLKALNDILSPRRSISVDRGTMDDIKLFFDRKLNALEESGLLTHDFDREIALERLTRRADGMFLWAYLMMTYLRTKAITRRRRLETIMSTSDPEGLEPMYDRISEMICSQSQLEKEMAQRSISFVAFARQPLDTKDFESALSIWNHPEIDEEERLDDFLGTIIGICGGIMELVQINSSFHGRIIHSLQFIHLSARHYFTTPKPWDRPWSTSRLYLSASTLTSNLDIARVCLVVLALAKSESRASATPYTPRFEKTLIAYAATSWIQHLVEAKTGALEHPYAKPAHLHAEAIQLTFCALKEFLSQPQVTTSWIEISYTVGHTPEARELQEWASQVPLVPLYSHPNANAFDRTLDDLIDLSRYLIKMDDAWGDTLRRTPDCVWDEIPAFLSSRFLAKSSATTINRVMEDENERQSPASASLTPLCKVTLDKTGSMAILSVWPSRAYEMANKRGEIPIELPLFRELCMNWYARYELWSTEDPPQRTLQFWIPLEPIEIELQIQQSIARSWQKTESRNELCWALQVPLTMSPTLDMFVVLRTVFKIKRTENTVIDSYTLSTELHSYGNYWRPSTAALKELLREVRFHNKQSPLGFKRSPIYNYWCIFGLDDKYICFVDRQDQAVTVAIYLIDANTTLDVSYISHFSTRIATSRPLMPAPNVILHPNLDLLAMSFGERAFVWAFRLGEGAYGVLDHLGRGQGLTFSQCGNYVMEKAPDQTLPTVAPIPTYLKSLSSPKKISYMSSQDISLKTAYDVGAQVVEPSYSLEQLSRPGQALQTTGQVSGRGTSSSGMMLSHADTHLGLQVWKSGNSEGSEQVDLIRLPRHAGRDSSITSYMPDSSDGKMKIVFNMASKPYNNLHPSAEEAVPLVAYRKLSAIQRSYQMFGNE</sequence>
<evidence type="ECO:0000259" key="2">
    <source>
        <dbReference type="PROSITE" id="PS50837"/>
    </source>
</evidence>
<dbReference type="PROSITE" id="PS50837">
    <property type="entry name" value="NACHT"/>
    <property type="match status" value="1"/>
</dbReference>
<dbReference type="Pfam" id="PF24883">
    <property type="entry name" value="NPHP3_N"/>
    <property type="match status" value="1"/>
</dbReference>
<dbReference type="Proteomes" id="UP000799444">
    <property type="component" value="Unassembled WGS sequence"/>
</dbReference>
<dbReference type="InterPro" id="IPR056884">
    <property type="entry name" value="NPHP3-like_N"/>
</dbReference>
<proteinExistence type="predicted"/>
<keyword evidence="1" id="KW-0677">Repeat</keyword>
<dbReference type="PANTHER" id="PTHR10039:SF14">
    <property type="entry name" value="NACHT DOMAIN-CONTAINING PROTEIN"/>
    <property type="match status" value="1"/>
</dbReference>
<dbReference type="InterPro" id="IPR056125">
    <property type="entry name" value="DUF7708"/>
</dbReference>
<evidence type="ECO:0000313" key="4">
    <source>
        <dbReference type="Proteomes" id="UP000799444"/>
    </source>
</evidence>
<accession>A0A9P4QPZ3</accession>
<dbReference type="Gene3D" id="3.40.50.300">
    <property type="entry name" value="P-loop containing nucleotide triphosphate hydrolases"/>
    <property type="match status" value="1"/>
</dbReference>
<gene>
    <name evidence="3" type="ORF">EJ04DRAFT_580987</name>
</gene>
<feature type="domain" description="NACHT" evidence="2">
    <location>
        <begin position="317"/>
        <end position="464"/>
    </location>
</feature>
<name>A0A9P4QPZ3_9PLEO</name>
<dbReference type="InterPro" id="IPR007111">
    <property type="entry name" value="NACHT_NTPase"/>
</dbReference>